<dbReference type="InterPro" id="IPR006426">
    <property type="entry name" value="Asn_synth_AEB"/>
</dbReference>
<gene>
    <name evidence="12" type="primary">asnB_3</name>
    <name evidence="12" type="ORF">VA7868_03638</name>
</gene>
<evidence type="ECO:0000256" key="3">
    <source>
        <dbReference type="ARBA" id="ARBA00012737"/>
    </source>
</evidence>
<keyword evidence="5 9" id="KW-0067">ATP-binding</keyword>
<dbReference type="OrthoDB" id="9763290at2"/>
<comment type="catalytic activity">
    <reaction evidence="7">
        <text>L-aspartate + L-glutamine + ATP + H2O = L-asparagine + L-glutamate + AMP + diphosphate + H(+)</text>
        <dbReference type="Rhea" id="RHEA:12228"/>
        <dbReference type="ChEBI" id="CHEBI:15377"/>
        <dbReference type="ChEBI" id="CHEBI:15378"/>
        <dbReference type="ChEBI" id="CHEBI:29985"/>
        <dbReference type="ChEBI" id="CHEBI:29991"/>
        <dbReference type="ChEBI" id="CHEBI:30616"/>
        <dbReference type="ChEBI" id="CHEBI:33019"/>
        <dbReference type="ChEBI" id="CHEBI:58048"/>
        <dbReference type="ChEBI" id="CHEBI:58359"/>
        <dbReference type="ChEBI" id="CHEBI:456215"/>
        <dbReference type="EC" id="6.3.5.4"/>
    </reaction>
</comment>
<dbReference type="SUPFAM" id="SSF56235">
    <property type="entry name" value="N-terminal nucleophile aminohydrolases (Ntn hydrolases)"/>
    <property type="match status" value="1"/>
</dbReference>
<name>A0A1M6AQD7_9VIBR</name>
<dbReference type="NCBIfam" id="TIGR01536">
    <property type="entry name" value="asn_synth_AEB"/>
    <property type="match status" value="1"/>
</dbReference>
<dbReference type="GO" id="GO:0004066">
    <property type="term" value="F:asparagine synthase (glutamine-hydrolyzing) activity"/>
    <property type="evidence" value="ECO:0007669"/>
    <property type="project" value="UniProtKB-EC"/>
</dbReference>
<dbReference type="InterPro" id="IPR033738">
    <property type="entry name" value="AsnB_N"/>
</dbReference>
<dbReference type="STRING" id="1216006.VA7868_03638"/>
<reference evidence="12 13" key="1">
    <citation type="submission" date="2016-11" db="EMBL/GenBank/DDBJ databases">
        <authorList>
            <person name="Jaros S."/>
            <person name="Januszkiewicz K."/>
            <person name="Wedrychowicz H."/>
        </authorList>
    </citation>
    <scope>NUCLEOTIDE SEQUENCE [LARGE SCALE GENOMIC DNA]</scope>
    <source>
        <strain evidence="12 13">CECT 7868</strain>
    </source>
</reference>
<dbReference type="PANTHER" id="PTHR43284">
    <property type="entry name" value="ASPARAGINE SYNTHETASE (GLUTAMINE-HYDROLYZING)"/>
    <property type="match status" value="1"/>
</dbReference>
<comment type="pathway">
    <text evidence="1">Amino-acid biosynthesis; L-asparagine biosynthesis; L-asparagine from L-aspartate (L-Gln route): step 1/1.</text>
</comment>
<dbReference type="PROSITE" id="PS51278">
    <property type="entry name" value="GATASE_TYPE_2"/>
    <property type="match status" value="1"/>
</dbReference>
<evidence type="ECO:0000256" key="4">
    <source>
        <dbReference type="ARBA" id="ARBA00022741"/>
    </source>
</evidence>
<dbReference type="Gene3D" id="3.60.20.10">
    <property type="entry name" value="Glutamine Phosphoribosylpyrophosphate, subunit 1, domain 1"/>
    <property type="match status" value="1"/>
</dbReference>
<sequence length="570" mass="64847">MCGIAGYLRLNAASPAVSQAQIQILRESIAARGPDETMECIDEHQGLFFSRLAITGSPGNARQPFQDGKSFLLFNGEIYNYRELAVAELNMPLAADRCDGEVILPLFHRYGMAGTLSRLNGPFALAWFRPDGMMLARDSVGKKPLYYLCQDETLFFSSDITGLMKIKHEIDLDPYAVGDYFIFKSAGVKSSLINGISEVPPGYFLWVNHGRYQPELCRFFAETDVNPDSEITPEELITSLNQSIQLRSVNDKPIASLLSGGLDSSIINYLLQQQEQTFRAYTIGSNDVDDPLDEIPLATEFAEDNRINHQSLLLKTEAVPELLEASVIAMEQPVQDPIIVNSLALARHIGREHRVLLTGDGADELWLGYDRFRTFAECGVEDYLQALSLFRPESLHLPDYHPEHYFGVSPYGRDLASLAELERSIRFKNYHLTRMDRIFMKNGLETRSPFLDTNHIRLCARLSATRKFFQGKGKWALRLAFSGTLGQRICFRKKQPFTFPLHYFRQPEFFDYFTSPLNDRQSIVHDYVDLSELTGKVSRGVGLNESDYHKIWSVKVFELWHRRVYRGCLS</sequence>
<dbReference type="InterPro" id="IPR014729">
    <property type="entry name" value="Rossmann-like_a/b/a_fold"/>
</dbReference>
<dbReference type="GO" id="GO:0005829">
    <property type="term" value="C:cytosol"/>
    <property type="evidence" value="ECO:0007669"/>
    <property type="project" value="TreeGrafter"/>
</dbReference>
<dbReference type="GO" id="GO:0006529">
    <property type="term" value="P:asparagine biosynthetic process"/>
    <property type="evidence" value="ECO:0007669"/>
    <property type="project" value="UniProtKB-KW"/>
</dbReference>
<dbReference type="Pfam" id="PF00733">
    <property type="entry name" value="Asn_synthase"/>
    <property type="match status" value="1"/>
</dbReference>
<dbReference type="InterPro" id="IPR051786">
    <property type="entry name" value="ASN_synthetase/amidase"/>
</dbReference>
<evidence type="ECO:0000256" key="1">
    <source>
        <dbReference type="ARBA" id="ARBA00005187"/>
    </source>
</evidence>
<dbReference type="Gene3D" id="3.40.50.620">
    <property type="entry name" value="HUPs"/>
    <property type="match status" value="1"/>
</dbReference>
<evidence type="ECO:0000256" key="6">
    <source>
        <dbReference type="ARBA" id="ARBA00022962"/>
    </source>
</evidence>
<organism evidence="12 13">
    <name type="scientific">Vibrio aerogenes CECT 7868</name>
    <dbReference type="NCBI Taxonomy" id="1216006"/>
    <lineage>
        <taxon>Bacteria</taxon>
        <taxon>Pseudomonadati</taxon>
        <taxon>Pseudomonadota</taxon>
        <taxon>Gammaproteobacteria</taxon>
        <taxon>Vibrionales</taxon>
        <taxon>Vibrionaceae</taxon>
        <taxon>Vibrio</taxon>
    </lineage>
</organism>
<feature type="binding site" evidence="9">
    <location>
        <position position="99"/>
    </location>
    <ligand>
        <name>L-glutamine</name>
        <dbReference type="ChEBI" id="CHEBI:58359"/>
    </ligand>
</feature>
<keyword evidence="13" id="KW-1185">Reference proteome</keyword>
<dbReference type="CDD" id="cd01991">
    <property type="entry name" value="Asn_synthase_B_C"/>
    <property type="match status" value="1"/>
</dbReference>
<evidence type="ECO:0000256" key="5">
    <source>
        <dbReference type="ARBA" id="ARBA00022840"/>
    </source>
</evidence>
<dbReference type="GO" id="GO:0005524">
    <property type="term" value="F:ATP binding"/>
    <property type="evidence" value="ECO:0007669"/>
    <property type="project" value="UniProtKB-KW"/>
</dbReference>
<dbReference type="CDD" id="cd00712">
    <property type="entry name" value="AsnB"/>
    <property type="match status" value="1"/>
</dbReference>
<evidence type="ECO:0000256" key="2">
    <source>
        <dbReference type="ARBA" id="ARBA00005752"/>
    </source>
</evidence>
<comment type="similarity">
    <text evidence="2">Belongs to the asparagine synthetase family.</text>
</comment>
<evidence type="ECO:0000313" key="12">
    <source>
        <dbReference type="EMBL" id="SHI38675.1"/>
    </source>
</evidence>
<dbReference type="InterPro" id="IPR001962">
    <property type="entry name" value="Asn_synthase"/>
</dbReference>
<feature type="site" description="Important for beta-aspartyl-AMP intermediate formation" evidence="10">
    <location>
        <position position="360"/>
    </location>
</feature>
<dbReference type="InterPro" id="IPR029055">
    <property type="entry name" value="Ntn_hydrolases_N"/>
</dbReference>
<feature type="active site" description="For GATase activity" evidence="8">
    <location>
        <position position="2"/>
    </location>
</feature>
<keyword evidence="8" id="KW-0061">Asparagine biosynthesis</keyword>
<evidence type="ECO:0000313" key="13">
    <source>
        <dbReference type="Proteomes" id="UP000184608"/>
    </source>
</evidence>
<dbReference type="InterPro" id="IPR017932">
    <property type="entry name" value="GATase_2_dom"/>
</dbReference>
<dbReference type="RefSeq" id="WP_073605232.1">
    <property type="nucleotide sequence ID" value="NZ_FQXZ01000039.1"/>
</dbReference>
<dbReference type="Proteomes" id="UP000184608">
    <property type="component" value="Unassembled WGS sequence"/>
</dbReference>
<evidence type="ECO:0000259" key="11">
    <source>
        <dbReference type="PROSITE" id="PS51278"/>
    </source>
</evidence>
<feature type="binding site" evidence="9">
    <location>
        <position position="257"/>
    </location>
    <ligand>
        <name>ATP</name>
        <dbReference type="ChEBI" id="CHEBI:30616"/>
    </ligand>
</feature>
<protein>
    <recommendedName>
        <fullName evidence="3">asparagine synthase (glutamine-hydrolyzing)</fullName>
        <ecNumber evidence="3">6.3.5.4</ecNumber>
    </recommendedName>
</protein>
<dbReference type="Pfam" id="PF13537">
    <property type="entry name" value="GATase_7"/>
    <property type="match status" value="1"/>
</dbReference>
<dbReference type="PANTHER" id="PTHR43284:SF1">
    <property type="entry name" value="ASPARAGINE SYNTHETASE"/>
    <property type="match status" value="1"/>
</dbReference>
<dbReference type="EC" id="6.3.5.4" evidence="3"/>
<feature type="domain" description="Glutamine amidotransferase type-2" evidence="11">
    <location>
        <begin position="2"/>
        <end position="210"/>
    </location>
</feature>
<evidence type="ECO:0000256" key="10">
    <source>
        <dbReference type="PIRSR" id="PIRSR001589-3"/>
    </source>
</evidence>
<dbReference type="AlphaFoldDB" id="A0A1M6AQD7"/>
<dbReference type="SUPFAM" id="SSF52402">
    <property type="entry name" value="Adenine nucleotide alpha hydrolases-like"/>
    <property type="match status" value="1"/>
</dbReference>
<feature type="binding site" evidence="9">
    <location>
        <position position="283"/>
    </location>
    <ligand>
        <name>ATP</name>
        <dbReference type="ChEBI" id="CHEBI:30616"/>
    </ligand>
</feature>
<keyword evidence="6 8" id="KW-0315">Glutamine amidotransferase</keyword>
<keyword evidence="12" id="KW-0436">Ligase</keyword>
<dbReference type="PIRSF" id="PIRSF001589">
    <property type="entry name" value="Asn_synthetase_glu-h"/>
    <property type="match status" value="1"/>
</dbReference>
<keyword evidence="4 9" id="KW-0547">Nucleotide-binding</keyword>
<accession>A0A1M6AQD7</accession>
<evidence type="ECO:0000256" key="9">
    <source>
        <dbReference type="PIRSR" id="PIRSR001589-2"/>
    </source>
</evidence>
<evidence type="ECO:0000256" key="7">
    <source>
        <dbReference type="ARBA" id="ARBA00048741"/>
    </source>
</evidence>
<keyword evidence="8" id="KW-0028">Amino-acid biosynthesis</keyword>
<proteinExistence type="inferred from homology"/>
<evidence type="ECO:0000256" key="8">
    <source>
        <dbReference type="PIRSR" id="PIRSR001589-1"/>
    </source>
</evidence>
<dbReference type="EMBL" id="FQXZ01000039">
    <property type="protein sequence ID" value="SHI38675.1"/>
    <property type="molecule type" value="Genomic_DNA"/>
</dbReference>